<dbReference type="InterPro" id="IPR022907">
    <property type="entry name" value="VapC_family"/>
</dbReference>
<sequence length="140" mass="15465">MSVYFLDSSALVKRYVTEPGSASIRRITAPAARNHIIIARVTWVETLSALARRRREESLSSTDVSQVIRNLRHDFDTQYHVAEVNRQLVETAGDLVLRHPLRAYDAIQLAAAMQIHEALTEAGAAPLVFASADDRLVAAA</sequence>
<keyword evidence="5" id="KW-0460">Magnesium</keyword>
<keyword evidence="4 5" id="KW-0378">Hydrolase</keyword>
<dbReference type="EMBL" id="DSMG01000135">
    <property type="protein sequence ID" value="HDX32461.1"/>
    <property type="molecule type" value="Genomic_DNA"/>
</dbReference>
<evidence type="ECO:0000256" key="2">
    <source>
        <dbReference type="ARBA" id="ARBA00022722"/>
    </source>
</evidence>
<feature type="binding site" evidence="5">
    <location>
        <position position="7"/>
    </location>
    <ligand>
        <name>Mg(2+)</name>
        <dbReference type="ChEBI" id="CHEBI:18420"/>
    </ligand>
</feature>
<dbReference type="GO" id="GO:0000287">
    <property type="term" value="F:magnesium ion binding"/>
    <property type="evidence" value="ECO:0007669"/>
    <property type="project" value="UniProtKB-UniRule"/>
</dbReference>
<dbReference type="EC" id="3.1.-.-" evidence="5"/>
<accession>A0A7C1JIS0</accession>
<proteinExistence type="inferred from homology"/>
<dbReference type="InterPro" id="IPR029060">
    <property type="entry name" value="PIN-like_dom_sf"/>
</dbReference>
<evidence type="ECO:0000256" key="1">
    <source>
        <dbReference type="ARBA" id="ARBA00022649"/>
    </source>
</evidence>
<keyword evidence="5" id="KW-0800">Toxin</keyword>
<protein>
    <recommendedName>
        <fullName evidence="5">Ribonuclease VapC</fullName>
        <shortName evidence="5">RNase VapC</shortName>
        <ecNumber evidence="5">3.1.-.-</ecNumber>
    </recommendedName>
    <alternativeName>
        <fullName evidence="5">Toxin VapC</fullName>
    </alternativeName>
</protein>
<name>A0A7C1JIS0_9CHLR</name>
<dbReference type="GO" id="GO:0090729">
    <property type="term" value="F:toxin activity"/>
    <property type="evidence" value="ECO:0007669"/>
    <property type="project" value="UniProtKB-KW"/>
</dbReference>
<dbReference type="HAMAP" id="MF_00265">
    <property type="entry name" value="VapC_Nob1"/>
    <property type="match status" value="1"/>
</dbReference>
<dbReference type="InterPro" id="IPR002716">
    <property type="entry name" value="PIN_dom"/>
</dbReference>
<comment type="similarity">
    <text evidence="5">Belongs to the PINc/VapC protein family.</text>
</comment>
<comment type="function">
    <text evidence="5">Toxic component of a toxin-antitoxin (TA) system. An RNase.</text>
</comment>
<dbReference type="CDD" id="cd09874">
    <property type="entry name" value="PIN_MT3492-like"/>
    <property type="match status" value="1"/>
</dbReference>
<keyword evidence="1 5" id="KW-1277">Toxin-antitoxin system</keyword>
<reference evidence="7" key="1">
    <citation type="journal article" date="2020" name="mSystems">
        <title>Genome- and Community-Level Interaction Insights into Carbon Utilization and Element Cycling Functions of Hydrothermarchaeota in Hydrothermal Sediment.</title>
        <authorList>
            <person name="Zhou Z."/>
            <person name="Liu Y."/>
            <person name="Xu W."/>
            <person name="Pan J."/>
            <person name="Luo Z.H."/>
            <person name="Li M."/>
        </authorList>
    </citation>
    <scope>NUCLEOTIDE SEQUENCE [LARGE SCALE GENOMIC DNA]</scope>
    <source>
        <strain evidence="7">SpSt-289</strain>
    </source>
</reference>
<dbReference type="SUPFAM" id="SSF88723">
    <property type="entry name" value="PIN domain-like"/>
    <property type="match status" value="1"/>
</dbReference>
<organism evidence="7">
    <name type="scientific">Caldilinea aerophila</name>
    <dbReference type="NCBI Taxonomy" id="133453"/>
    <lineage>
        <taxon>Bacteria</taxon>
        <taxon>Bacillati</taxon>
        <taxon>Chloroflexota</taxon>
        <taxon>Caldilineae</taxon>
        <taxon>Caldilineales</taxon>
        <taxon>Caldilineaceae</taxon>
        <taxon>Caldilinea</taxon>
    </lineage>
</organism>
<evidence type="ECO:0000256" key="5">
    <source>
        <dbReference type="HAMAP-Rule" id="MF_00265"/>
    </source>
</evidence>
<evidence type="ECO:0000259" key="6">
    <source>
        <dbReference type="Pfam" id="PF01850"/>
    </source>
</evidence>
<dbReference type="Pfam" id="PF01850">
    <property type="entry name" value="PIN"/>
    <property type="match status" value="1"/>
</dbReference>
<dbReference type="GO" id="GO:0004540">
    <property type="term" value="F:RNA nuclease activity"/>
    <property type="evidence" value="ECO:0007669"/>
    <property type="project" value="InterPro"/>
</dbReference>
<evidence type="ECO:0000256" key="3">
    <source>
        <dbReference type="ARBA" id="ARBA00022723"/>
    </source>
</evidence>
<keyword evidence="3 5" id="KW-0479">Metal-binding</keyword>
<dbReference type="AlphaFoldDB" id="A0A7C1JIS0"/>
<feature type="binding site" evidence="5">
    <location>
        <position position="105"/>
    </location>
    <ligand>
        <name>Mg(2+)</name>
        <dbReference type="ChEBI" id="CHEBI:18420"/>
    </ligand>
</feature>
<evidence type="ECO:0000313" key="7">
    <source>
        <dbReference type="EMBL" id="HDX32461.1"/>
    </source>
</evidence>
<dbReference type="GO" id="GO:0016787">
    <property type="term" value="F:hydrolase activity"/>
    <property type="evidence" value="ECO:0007669"/>
    <property type="project" value="UniProtKB-KW"/>
</dbReference>
<feature type="domain" description="PIN" evidence="6">
    <location>
        <begin position="4"/>
        <end position="118"/>
    </location>
</feature>
<comment type="caution">
    <text evidence="7">The sequence shown here is derived from an EMBL/GenBank/DDBJ whole genome shotgun (WGS) entry which is preliminary data.</text>
</comment>
<gene>
    <name evidence="5" type="primary">vapC</name>
    <name evidence="7" type="ORF">ENQ20_13390</name>
</gene>
<evidence type="ECO:0000256" key="4">
    <source>
        <dbReference type="ARBA" id="ARBA00022801"/>
    </source>
</evidence>
<dbReference type="Gene3D" id="3.40.50.1010">
    <property type="entry name" value="5'-nuclease"/>
    <property type="match status" value="1"/>
</dbReference>
<comment type="cofactor">
    <cofactor evidence="5">
        <name>Mg(2+)</name>
        <dbReference type="ChEBI" id="CHEBI:18420"/>
    </cofactor>
</comment>
<keyword evidence="2 5" id="KW-0540">Nuclease</keyword>